<dbReference type="PATRIC" id="fig|1423802.4.peg.677"/>
<dbReference type="InterPro" id="IPR006549">
    <property type="entry name" value="HAD-SF_hydro_IIIA"/>
</dbReference>
<proteinExistence type="predicted"/>
<dbReference type="EMBL" id="AYZR01000008">
    <property type="protein sequence ID" value="KRM93945.1"/>
    <property type="molecule type" value="Genomic_DNA"/>
</dbReference>
<dbReference type="InterPro" id="IPR036412">
    <property type="entry name" value="HAD-like_sf"/>
</dbReference>
<evidence type="ECO:0000313" key="2">
    <source>
        <dbReference type="Proteomes" id="UP000051256"/>
    </source>
</evidence>
<dbReference type="AlphaFoldDB" id="A0A0R2D0J3"/>
<protein>
    <submittedName>
        <fullName evidence="1">HAD superfamily hydrolase</fullName>
    </submittedName>
</protein>
<dbReference type="Pfam" id="PF00702">
    <property type="entry name" value="Hydrolase"/>
    <property type="match status" value="1"/>
</dbReference>
<dbReference type="GO" id="GO:0008962">
    <property type="term" value="F:phosphatidylglycerophosphatase activity"/>
    <property type="evidence" value="ECO:0007669"/>
    <property type="project" value="InterPro"/>
</dbReference>
<dbReference type="GO" id="GO:0005737">
    <property type="term" value="C:cytoplasm"/>
    <property type="evidence" value="ECO:0007669"/>
    <property type="project" value="TreeGrafter"/>
</dbReference>
<dbReference type="PANTHER" id="PTHR19288:SF25">
    <property type="entry name" value="PHOSPHATIDYLGLYCEROPHOSPHATASE GEP4, MITOCHONDRIAL"/>
    <property type="match status" value="1"/>
</dbReference>
<dbReference type="Gene3D" id="3.40.50.1000">
    <property type="entry name" value="HAD superfamily/HAD-like"/>
    <property type="match status" value="1"/>
</dbReference>
<organism evidence="1 2">
    <name type="scientific">Lentilactobacillus senioris DSM 24302 = JCM 17472</name>
    <dbReference type="NCBI Taxonomy" id="1423802"/>
    <lineage>
        <taxon>Bacteria</taxon>
        <taxon>Bacillati</taxon>
        <taxon>Bacillota</taxon>
        <taxon>Bacilli</taxon>
        <taxon>Lactobacillales</taxon>
        <taxon>Lactobacillaceae</taxon>
        <taxon>Lentilactobacillus</taxon>
    </lineage>
</organism>
<dbReference type="InterPro" id="IPR010021">
    <property type="entry name" value="PGPP1/Gep4"/>
</dbReference>
<dbReference type="Proteomes" id="UP000051256">
    <property type="component" value="Unassembled WGS sequence"/>
</dbReference>
<dbReference type="SUPFAM" id="SSF56784">
    <property type="entry name" value="HAD-like"/>
    <property type="match status" value="1"/>
</dbReference>
<reference evidence="1 2" key="1">
    <citation type="journal article" date="2015" name="Genome Announc.">
        <title>Expanding the biotechnology potential of lactobacilli through comparative genomics of 213 strains and associated genera.</title>
        <authorList>
            <person name="Sun Z."/>
            <person name="Harris H.M."/>
            <person name="McCann A."/>
            <person name="Guo C."/>
            <person name="Argimon S."/>
            <person name="Zhang W."/>
            <person name="Yang X."/>
            <person name="Jeffery I.B."/>
            <person name="Cooney J.C."/>
            <person name="Kagawa T.F."/>
            <person name="Liu W."/>
            <person name="Song Y."/>
            <person name="Salvetti E."/>
            <person name="Wrobel A."/>
            <person name="Rasinkangas P."/>
            <person name="Parkhill J."/>
            <person name="Rea M.C."/>
            <person name="O'Sullivan O."/>
            <person name="Ritari J."/>
            <person name="Douillard F.P."/>
            <person name="Paul Ross R."/>
            <person name="Yang R."/>
            <person name="Briner A.E."/>
            <person name="Felis G.E."/>
            <person name="de Vos W.M."/>
            <person name="Barrangou R."/>
            <person name="Klaenhammer T.R."/>
            <person name="Caufield P.W."/>
            <person name="Cui Y."/>
            <person name="Zhang H."/>
            <person name="O'Toole P.W."/>
        </authorList>
    </citation>
    <scope>NUCLEOTIDE SEQUENCE [LARGE SCALE GENOMIC DNA]</scope>
    <source>
        <strain evidence="1 2">DSM 24302</strain>
    </source>
</reference>
<dbReference type="CDD" id="cd16416">
    <property type="entry name" value="HAD_BsYqeG-like"/>
    <property type="match status" value="1"/>
</dbReference>
<sequence length="170" mass="19613">MLEQFKPTWMFESIFEVTPAFLKQNQLTTIFTDLDNTLMPWDKSLGDPRLRPWLKQMKDSGISVIVVSNNSKKRIAKAIEPLGLKFVSRALKPTGIGINRAIKKWHLNRSEVVMIGDQVLTDVRAANRCGIDCILVKPLVPNDAWNTTINRNLERIVWKKVQAKYPEMHW</sequence>
<dbReference type="PANTHER" id="PTHR19288">
    <property type="entry name" value="4-NITROPHENYLPHOSPHATASE-RELATED"/>
    <property type="match status" value="1"/>
</dbReference>
<dbReference type="NCBIfam" id="TIGR01662">
    <property type="entry name" value="HAD-SF-IIIA"/>
    <property type="match status" value="1"/>
</dbReference>
<dbReference type="STRING" id="1423802.FC56_GL000666"/>
<comment type="caution">
    <text evidence="1">The sequence shown here is derived from an EMBL/GenBank/DDBJ whole genome shotgun (WGS) entry which is preliminary data.</text>
</comment>
<evidence type="ECO:0000313" key="1">
    <source>
        <dbReference type="EMBL" id="KRM93945.1"/>
    </source>
</evidence>
<dbReference type="RefSeq" id="WP_056978408.1">
    <property type="nucleotide sequence ID" value="NZ_AYZR01000008.1"/>
</dbReference>
<keyword evidence="1" id="KW-0378">Hydrolase</keyword>
<name>A0A0R2D0J3_9LACO</name>
<dbReference type="NCBIfam" id="TIGR01668">
    <property type="entry name" value="YqeG_hyp_ppase"/>
    <property type="match status" value="1"/>
</dbReference>
<accession>A0A0R2D0J3</accession>
<gene>
    <name evidence="1" type="ORF">FC56_GL000666</name>
</gene>
<dbReference type="InterPro" id="IPR023214">
    <property type="entry name" value="HAD_sf"/>
</dbReference>
<keyword evidence="2" id="KW-1185">Reference proteome</keyword>